<evidence type="ECO:0000313" key="5">
    <source>
        <dbReference type="EMBL" id="RAJ08914.1"/>
    </source>
</evidence>
<gene>
    <name evidence="5" type="ORF">LX64_01569</name>
</gene>
<evidence type="ECO:0000259" key="4">
    <source>
        <dbReference type="Pfam" id="PF25973"/>
    </source>
</evidence>
<dbReference type="EMBL" id="QLLL01000002">
    <property type="protein sequence ID" value="RAJ08914.1"/>
    <property type="molecule type" value="Genomic_DNA"/>
</dbReference>
<dbReference type="Gene3D" id="2.40.30.170">
    <property type="match status" value="1"/>
</dbReference>
<dbReference type="GO" id="GO:0030313">
    <property type="term" value="C:cell envelope"/>
    <property type="evidence" value="ECO:0007669"/>
    <property type="project" value="UniProtKB-SubCell"/>
</dbReference>
<keyword evidence="6" id="KW-1185">Reference proteome</keyword>
<dbReference type="Pfam" id="PF25973">
    <property type="entry name" value="BSH_CzcB"/>
    <property type="match status" value="1"/>
</dbReference>
<dbReference type="Gene3D" id="2.40.50.100">
    <property type="match status" value="1"/>
</dbReference>
<evidence type="ECO:0000256" key="3">
    <source>
        <dbReference type="SAM" id="Coils"/>
    </source>
</evidence>
<dbReference type="PROSITE" id="PS51257">
    <property type="entry name" value="PROKAR_LIPOPROTEIN"/>
    <property type="match status" value="1"/>
</dbReference>
<evidence type="ECO:0000256" key="1">
    <source>
        <dbReference type="ARBA" id="ARBA00004196"/>
    </source>
</evidence>
<sequence>MHTNKILLGLLLLAACKQKNTEVAAYGNFEATEIVVSAEATGKIMQLDVEEGDQLKEGVVVGGIDSTQLSLKKTQLRANIKAVLSKQPEANPQLEVVRQQILAQQKEQARIASMFKANAATQKQMDDINAAVAVLQKQYASLQSTLNTQISGLQNETQPIEAQVAQVNDQLSQSRIVNPARGTVLVKYAEKGEVVNYGKALYKIADLQKMLLRVYISARQLPSVKIGQQVTVRIDGTTKGSFIELPGTITWIASEAEFTPKVIQTVEERTQLVYAMKVSVENKEGQLKLGMPGEIIFK</sequence>
<organism evidence="5 6">
    <name type="scientific">Chitinophaga skermanii</name>
    <dbReference type="NCBI Taxonomy" id="331697"/>
    <lineage>
        <taxon>Bacteria</taxon>
        <taxon>Pseudomonadati</taxon>
        <taxon>Bacteroidota</taxon>
        <taxon>Chitinophagia</taxon>
        <taxon>Chitinophagales</taxon>
        <taxon>Chitinophagaceae</taxon>
        <taxon>Chitinophaga</taxon>
    </lineage>
</organism>
<feature type="domain" description="CzcB-like barrel-sandwich hybrid" evidence="4">
    <location>
        <begin position="35"/>
        <end position="206"/>
    </location>
</feature>
<dbReference type="PANTHER" id="PTHR32347">
    <property type="entry name" value="EFFLUX SYSTEM COMPONENT YKNX-RELATED"/>
    <property type="match status" value="1"/>
</dbReference>
<proteinExistence type="predicted"/>
<accession>A0A327QZ32</accession>
<dbReference type="AlphaFoldDB" id="A0A327QZ32"/>
<feature type="coiled-coil region" evidence="3">
    <location>
        <begin position="118"/>
        <end position="145"/>
    </location>
</feature>
<keyword evidence="2 3" id="KW-0175">Coiled coil</keyword>
<dbReference type="PANTHER" id="PTHR32347:SF23">
    <property type="entry name" value="BLL5650 PROTEIN"/>
    <property type="match status" value="1"/>
</dbReference>
<reference evidence="5 6" key="1">
    <citation type="submission" date="2018-06" db="EMBL/GenBank/DDBJ databases">
        <title>Genomic Encyclopedia of Archaeal and Bacterial Type Strains, Phase II (KMG-II): from individual species to whole genera.</title>
        <authorList>
            <person name="Goeker M."/>
        </authorList>
    </citation>
    <scope>NUCLEOTIDE SEQUENCE [LARGE SCALE GENOMIC DNA]</scope>
    <source>
        <strain evidence="5 6">DSM 23857</strain>
    </source>
</reference>
<dbReference type="InterPro" id="IPR058647">
    <property type="entry name" value="BSH_CzcB-like"/>
</dbReference>
<name>A0A327QZ32_9BACT</name>
<comment type="caution">
    <text evidence="5">The sequence shown here is derived from an EMBL/GenBank/DDBJ whole genome shotgun (WGS) entry which is preliminary data.</text>
</comment>
<evidence type="ECO:0000313" key="6">
    <source>
        <dbReference type="Proteomes" id="UP000249547"/>
    </source>
</evidence>
<dbReference type="OrthoDB" id="9778236at2"/>
<dbReference type="Proteomes" id="UP000249547">
    <property type="component" value="Unassembled WGS sequence"/>
</dbReference>
<dbReference type="SUPFAM" id="SSF111369">
    <property type="entry name" value="HlyD-like secretion proteins"/>
    <property type="match status" value="1"/>
</dbReference>
<evidence type="ECO:0000256" key="2">
    <source>
        <dbReference type="ARBA" id="ARBA00023054"/>
    </source>
</evidence>
<dbReference type="RefSeq" id="WP_111597007.1">
    <property type="nucleotide sequence ID" value="NZ_QLLL01000002.1"/>
</dbReference>
<protein>
    <submittedName>
        <fullName evidence="5">HlyD family secretion protein</fullName>
    </submittedName>
</protein>
<dbReference type="InterPro" id="IPR050465">
    <property type="entry name" value="UPF0194_transport"/>
</dbReference>
<comment type="subcellular location">
    <subcellularLocation>
        <location evidence="1">Cell envelope</location>
    </subcellularLocation>
</comment>